<dbReference type="Proteomes" id="UP000078597">
    <property type="component" value="Unassembled WGS sequence"/>
</dbReference>
<dbReference type="VEuPathDB" id="PlasmoDB:PmUG01_14076100"/>
<protein>
    <recommendedName>
        <fullName evidence="1">Mitochondrial import inner membrane translocase subunit</fullName>
    </recommendedName>
</protein>
<keyword evidence="1" id="KW-0811">Translocation</keyword>
<dbReference type="GeneID" id="39872072"/>
<proteinExistence type="inferred from homology"/>
<evidence type="ECO:0000313" key="3">
    <source>
        <dbReference type="EMBL" id="SBS97213.1"/>
    </source>
</evidence>
<feature type="domain" description="Tim10-like" evidence="2">
    <location>
        <begin position="32"/>
        <end position="78"/>
    </location>
</feature>
<dbReference type="InterPro" id="IPR004217">
    <property type="entry name" value="Tim10-like"/>
</dbReference>
<evidence type="ECO:0000313" key="7">
    <source>
        <dbReference type="Proteomes" id="UP000219799"/>
    </source>
</evidence>
<dbReference type="GO" id="GO:0015031">
    <property type="term" value="P:protein transport"/>
    <property type="evidence" value="ECO:0007669"/>
    <property type="project" value="UniProtKB-KW"/>
</dbReference>
<evidence type="ECO:0000313" key="6">
    <source>
        <dbReference type="Proteomes" id="UP000078597"/>
    </source>
</evidence>
<evidence type="ECO:0000256" key="1">
    <source>
        <dbReference type="RuleBase" id="RU367043"/>
    </source>
</evidence>
<keyword evidence="1" id="KW-0999">Mitochondrion inner membrane</keyword>
<keyword evidence="1" id="KW-1015">Disulfide bond</keyword>
<keyword evidence="8" id="KW-1185">Reference proteome</keyword>
<evidence type="ECO:0000259" key="2">
    <source>
        <dbReference type="Pfam" id="PF02953"/>
    </source>
</evidence>
<comment type="subunit">
    <text evidence="1">Heterohexamer.</text>
</comment>
<dbReference type="Gene3D" id="1.10.287.810">
    <property type="entry name" value="Mitochondrial import inner membrane translocase subunit tim13 like domains"/>
    <property type="match status" value="1"/>
</dbReference>
<keyword evidence="1" id="KW-0143">Chaperone</keyword>
<dbReference type="Proteomes" id="UP000219813">
    <property type="component" value="Chromosome 14"/>
</dbReference>
<keyword evidence="1" id="KW-0496">Mitochondrion</keyword>
<comment type="domain">
    <text evidence="1">The twin CX3C motif contains 4 conserved Cys residues that form 2 disulfide bonds in the mitochondrial intermembrane space.</text>
</comment>
<dbReference type="SUPFAM" id="SSF144122">
    <property type="entry name" value="Tim10-like"/>
    <property type="match status" value="1"/>
</dbReference>
<dbReference type="EMBL" id="LT594502">
    <property type="protein sequence ID" value="SBT81101.1"/>
    <property type="molecule type" value="Genomic_DNA"/>
</dbReference>
<dbReference type="OMA" id="CFNKCVP"/>
<keyword evidence="1" id="KW-0653">Protein transport</keyword>
<dbReference type="KEGG" id="pmal:PMUG01_14076100"/>
<accession>A0A1C3L3H8</accession>
<dbReference type="Pfam" id="PF02953">
    <property type="entry name" value="zf-Tim10_DDP"/>
    <property type="match status" value="1"/>
</dbReference>
<evidence type="ECO:0000313" key="4">
    <source>
        <dbReference type="EMBL" id="SBT81101.1"/>
    </source>
</evidence>
<name>A0A1A8X0L1_PLAMA</name>
<dbReference type="EMBL" id="LT594635">
    <property type="protein sequence ID" value="SCP03701.1"/>
    <property type="molecule type" value="Genomic_DNA"/>
</dbReference>
<dbReference type="GO" id="GO:0005743">
    <property type="term" value="C:mitochondrial inner membrane"/>
    <property type="evidence" value="ECO:0007669"/>
    <property type="project" value="UniProtKB-SubCell"/>
</dbReference>
<dbReference type="EMBL" id="FLQW01004675">
    <property type="protein sequence ID" value="SBS97213.1"/>
    <property type="molecule type" value="Genomic_DNA"/>
</dbReference>
<comment type="function">
    <text evidence="1">Mitochondrial intermembrane chaperone that participates in the import and insertion of some multi-pass transmembrane proteins into the mitochondrial inner membrane. Also required for the transfer of beta-barrel precursors from the TOM complex to the sorting and assembly machinery (SAM complex) of the outer membrane. Acts as a chaperone-like protein that protects the hydrophobic precursors from aggregation and guide them through the mitochondrial intermembrane space.</text>
</comment>
<evidence type="ECO:0000313" key="5">
    <source>
        <dbReference type="EMBL" id="SCP03701.1"/>
    </source>
</evidence>
<reference evidence="3" key="1">
    <citation type="submission" date="2016-05" db="EMBL/GenBank/DDBJ databases">
        <authorList>
            <person name="Lavstsen T."/>
            <person name="Jespersen J.S."/>
        </authorList>
    </citation>
    <scope>NUCLEOTIDE SEQUENCE [LARGE SCALE GENOMIC DNA]</scope>
</reference>
<organism evidence="3 6">
    <name type="scientific">Plasmodium malariae</name>
    <dbReference type="NCBI Taxonomy" id="5858"/>
    <lineage>
        <taxon>Eukaryota</taxon>
        <taxon>Sar</taxon>
        <taxon>Alveolata</taxon>
        <taxon>Apicomplexa</taxon>
        <taxon>Aconoidasida</taxon>
        <taxon>Haemosporida</taxon>
        <taxon>Plasmodiidae</taxon>
        <taxon>Plasmodium</taxon>
        <taxon>Plasmodium (Plasmodium)</taxon>
    </lineage>
</organism>
<dbReference type="OrthoDB" id="344165at2759"/>
<dbReference type="Proteomes" id="UP000219799">
    <property type="component" value="Chromosome 14"/>
</dbReference>
<comment type="subcellular location">
    <subcellularLocation>
        <location evidence="1">Mitochondrion inner membrane</location>
        <topology evidence="1">Peripheral membrane protein</topology>
        <orientation evidence="1">Intermembrane side</orientation>
    </subcellularLocation>
</comment>
<accession>A0A1A8X0L1</accession>
<reference evidence="6" key="2">
    <citation type="submission" date="2016-05" db="EMBL/GenBank/DDBJ databases">
        <authorList>
            <person name="Naeem Raeece"/>
        </authorList>
    </citation>
    <scope>NUCLEOTIDE SEQUENCE [LARGE SCALE GENOMIC DNA]</scope>
</reference>
<evidence type="ECO:0000313" key="8">
    <source>
        <dbReference type="Proteomes" id="UP000219813"/>
    </source>
</evidence>
<gene>
    <name evidence="4" type="primary">TIM13</name>
    <name evidence="3" type="ORF">PMALA_059620</name>
    <name evidence="4" type="ORF">PMLGA01_140060100</name>
    <name evidence="5" type="ORF">PMUG01_14076100</name>
</gene>
<comment type="similarity">
    <text evidence="1">Belongs to the small Tim family.</text>
</comment>
<keyword evidence="1" id="KW-0813">Transport</keyword>
<reference evidence="7 8" key="3">
    <citation type="submission" date="2016-06" db="EMBL/GenBank/DDBJ databases">
        <authorList>
            <consortium name="Pathogen Informatics"/>
        </authorList>
    </citation>
    <scope>NUCLEOTIDE SEQUENCE [LARGE SCALE GENOMIC DNA]</scope>
    <source>
        <strain evidence="4">PmlGA01</strain>
    </source>
</reference>
<dbReference type="RefSeq" id="XP_028864654.1">
    <property type="nucleotide sequence ID" value="XM_029008357.1"/>
</dbReference>
<dbReference type="InterPro" id="IPR035427">
    <property type="entry name" value="Tim10-like_dom_sf"/>
</dbReference>
<dbReference type="AlphaFoldDB" id="A0A1A8X0L1"/>
<sequence length="92" mass="10610">MNSPADDNIDDKQRAAVLLSLQEMIQKQKENVKVMNICFNKCVPKIGNNLSSNEQKCIWDCANSYFYANAFLNERLQQMTKLLKSNSDFMNL</sequence>
<keyword evidence="1" id="KW-0472">Membrane</keyword>